<evidence type="ECO:0000256" key="6">
    <source>
        <dbReference type="ARBA" id="ARBA00022692"/>
    </source>
</evidence>
<dbReference type="InterPro" id="IPR003594">
    <property type="entry name" value="HATPase_dom"/>
</dbReference>
<keyword evidence="16" id="KW-1185">Reference proteome</keyword>
<feature type="domain" description="Histidine kinase" evidence="14">
    <location>
        <begin position="122"/>
        <end position="328"/>
    </location>
</feature>
<comment type="subcellular location">
    <subcellularLocation>
        <location evidence="2">Cell membrane</location>
        <topology evidence="2">Multi-pass membrane protein</topology>
    </subcellularLocation>
</comment>
<keyword evidence="7" id="KW-0547">Nucleotide-binding</keyword>
<sequence length="328" mass="38173">MSLIRKIVNLLHMKRSFIFVYILNTVLLVLISYVFYGVREIAYPFIVSFFLLTVYLIFAAFGHFKWERKLEQAKLGPQVEVDETDVRDRLFFTPIQAIHDRYNADIFQITVAVKERNMLFSQWIHNMKASVSVIALALESPSKEALPDIQEENDRLKQNLEECLNVLRLDDFSRDYMPEKVNLHKVVTEAINAKKRDFIYRGVYPKLDVDECAQVYTDEKWCGYMLEQVLSNAIKYSRKEGKVFIGSEHREDRILLYVRDEGIGIDPEDLPRVFDPFFTGRNGREHRFSTGIGLYMVQHIARKLGHDVAIESEKGAGTKITLSFLAKM</sequence>
<evidence type="ECO:0000256" key="1">
    <source>
        <dbReference type="ARBA" id="ARBA00000085"/>
    </source>
</evidence>
<keyword evidence="4" id="KW-1003">Cell membrane</keyword>
<evidence type="ECO:0000256" key="12">
    <source>
        <dbReference type="ARBA" id="ARBA00023136"/>
    </source>
</evidence>
<keyword evidence="6 13" id="KW-0812">Transmembrane</keyword>
<dbReference type="EMBL" id="JAZHPZ010000007">
    <property type="protein sequence ID" value="MEF2967324.1"/>
    <property type="molecule type" value="Genomic_DNA"/>
</dbReference>
<proteinExistence type="predicted"/>
<protein>
    <recommendedName>
        <fullName evidence="3">histidine kinase</fullName>
        <ecNumber evidence="3">2.7.13.3</ecNumber>
    </recommendedName>
</protein>
<accession>A0ABU7VU81</accession>
<keyword evidence="5 15" id="KW-0808">Transferase</keyword>
<reference evidence="15 16" key="1">
    <citation type="submission" date="2024-02" db="EMBL/GenBank/DDBJ databases">
        <title>A nitrogen-fixing paenibacillus bacterium.</title>
        <authorList>
            <person name="Zhang W.L."/>
            <person name="Chen S.F."/>
        </authorList>
    </citation>
    <scope>NUCLEOTIDE SEQUENCE [LARGE SCALE GENOMIC DNA]</scope>
    <source>
        <strain evidence="15 16">M1</strain>
    </source>
</reference>
<evidence type="ECO:0000259" key="14">
    <source>
        <dbReference type="PROSITE" id="PS50109"/>
    </source>
</evidence>
<keyword evidence="12 13" id="KW-0472">Membrane</keyword>
<evidence type="ECO:0000256" key="5">
    <source>
        <dbReference type="ARBA" id="ARBA00022679"/>
    </source>
</evidence>
<dbReference type="Pfam" id="PF02518">
    <property type="entry name" value="HATPase_c"/>
    <property type="match status" value="1"/>
</dbReference>
<comment type="catalytic activity">
    <reaction evidence="1">
        <text>ATP + protein L-histidine = ADP + protein N-phospho-L-histidine.</text>
        <dbReference type="EC" id="2.7.13.3"/>
    </reaction>
</comment>
<evidence type="ECO:0000256" key="11">
    <source>
        <dbReference type="ARBA" id="ARBA00023012"/>
    </source>
</evidence>
<dbReference type="PRINTS" id="PR00344">
    <property type="entry name" value="BCTRLSENSOR"/>
</dbReference>
<evidence type="ECO:0000256" key="8">
    <source>
        <dbReference type="ARBA" id="ARBA00022777"/>
    </source>
</evidence>
<keyword evidence="11" id="KW-0902">Two-component regulatory system</keyword>
<name>A0ABU7VU81_9BACL</name>
<feature type="transmembrane region" description="Helical" evidence="13">
    <location>
        <begin position="16"/>
        <end position="36"/>
    </location>
</feature>
<dbReference type="RefSeq" id="WP_331847539.1">
    <property type="nucleotide sequence ID" value="NZ_JAZHPZ010000007.1"/>
</dbReference>
<dbReference type="SUPFAM" id="SSF55874">
    <property type="entry name" value="ATPase domain of HSP90 chaperone/DNA topoisomerase II/histidine kinase"/>
    <property type="match status" value="1"/>
</dbReference>
<evidence type="ECO:0000313" key="15">
    <source>
        <dbReference type="EMBL" id="MEF2967324.1"/>
    </source>
</evidence>
<gene>
    <name evidence="15" type="ORF">V3851_15910</name>
</gene>
<dbReference type="PANTHER" id="PTHR45453">
    <property type="entry name" value="PHOSPHATE REGULON SENSOR PROTEIN PHOR"/>
    <property type="match status" value="1"/>
</dbReference>
<evidence type="ECO:0000256" key="9">
    <source>
        <dbReference type="ARBA" id="ARBA00022840"/>
    </source>
</evidence>
<keyword evidence="10 13" id="KW-1133">Transmembrane helix</keyword>
<dbReference type="InterPro" id="IPR050351">
    <property type="entry name" value="BphY/WalK/GraS-like"/>
</dbReference>
<evidence type="ECO:0000256" key="2">
    <source>
        <dbReference type="ARBA" id="ARBA00004651"/>
    </source>
</evidence>
<dbReference type="InterPro" id="IPR005467">
    <property type="entry name" value="His_kinase_dom"/>
</dbReference>
<evidence type="ECO:0000313" key="16">
    <source>
        <dbReference type="Proteomes" id="UP001306950"/>
    </source>
</evidence>
<evidence type="ECO:0000256" key="3">
    <source>
        <dbReference type="ARBA" id="ARBA00012438"/>
    </source>
</evidence>
<keyword evidence="9" id="KW-0067">ATP-binding</keyword>
<feature type="transmembrane region" description="Helical" evidence="13">
    <location>
        <begin position="42"/>
        <end position="64"/>
    </location>
</feature>
<evidence type="ECO:0000256" key="7">
    <source>
        <dbReference type="ARBA" id="ARBA00022741"/>
    </source>
</evidence>
<dbReference type="Proteomes" id="UP001306950">
    <property type="component" value="Unassembled WGS sequence"/>
</dbReference>
<dbReference type="InterPro" id="IPR036890">
    <property type="entry name" value="HATPase_C_sf"/>
</dbReference>
<dbReference type="EC" id="2.7.13.3" evidence="3"/>
<comment type="caution">
    <text evidence="15">The sequence shown here is derived from an EMBL/GenBank/DDBJ whole genome shotgun (WGS) entry which is preliminary data.</text>
</comment>
<organism evidence="15 16">
    <name type="scientific">Paenibacillus haidiansis</name>
    <dbReference type="NCBI Taxonomy" id="1574488"/>
    <lineage>
        <taxon>Bacteria</taxon>
        <taxon>Bacillati</taxon>
        <taxon>Bacillota</taxon>
        <taxon>Bacilli</taxon>
        <taxon>Bacillales</taxon>
        <taxon>Paenibacillaceae</taxon>
        <taxon>Paenibacillus</taxon>
    </lineage>
</organism>
<evidence type="ECO:0000256" key="13">
    <source>
        <dbReference type="SAM" id="Phobius"/>
    </source>
</evidence>
<dbReference type="PANTHER" id="PTHR45453:SF2">
    <property type="entry name" value="HISTIDINE KINASE"/>
    <property type="match status" value="1"/>
</dbReference>
<dbReference type="SMART" id="SM00387">
    <property type="entry name" value="HATPase_c"/>
    <property type="match status" value="1"/>
</dbReference>
<keyword evidence="8 15" id="KW-0418">Kinase</keyword>
<dbReference type="Gene3D" id="3.30.565.10">
    <property type="entry name" value="Histidine kinase-like ATPase, C-terminal domain"/>
    <property type="match status" value="1"/>
</dbReference>
<dbReference type="InterPro" id="IPR004358">
    <property type="entry name" value="Sig_transdc_His_kin-like_C"/>
</dbReference>
<evidence type="ECO:0000256" key="10">
    <source>
        <dbReference type="ARBA" id="ARBA00022989"/>
    </source>
</evidence>
<dbReference type="PROSITE" id="PS50109">
    <property type="entry name" value="HIS_KIN"/>
    <property type="match status" value="1"/>
</dbReference>
<evidence type="ECO:0000256" key="4">
    <source>
        <dbReference type="ARBA" id="ARBA00022475"/>
    </source>
</evidence>
<dbReference type="GO" id="GO:0004673">
    <property type="term" value="F:protein histidine kinase activity"/>
    <property type="evidence" value="ECO:0007669"/>
    <property type="project" value="UniProtKB-EC"/>
</dbReference>